<dbReference type="CDD" id="cd00609">
    <property type="entry name" value="AAT_like"/>
    <property type="match status" value="1"/>
</dbReference>
<evidence type="ECO:0000256" key="4">
    <source>
        <dbReference type="ARBA" id="ARBA00012285"/>
    </source>
</evidence>
<keyword evidence="6" id="KW-0663">Pyridoxal phosphate</keyword>
<dbReference type="PROSITE" id="PS00105">
    <property type="entry name" value="AA_TRANSFER_CLASS_1"/>
    <property type="match status" value="1"/>
</dbReference>
<dbReference type="InterPro" id="IPR015422">
    <property type="entry name" value="PyrdxlP-dep_Trfase_small"/>
</dbReference>
<keyword evidence="7" id="KW-0456">Lyase</keyword>
<dbReference type="AlphaFoldDB" id="A0A1I1NYC4"/>
<gene>
    <name evidence="11" type="ORF">SAMN05421842_11753</name>
</gene>
<dbReference type="InterPro" id="IPR004838">
    <property type="entry name" value="NHTrfase_class1_PyrdxlP-BS"/>
</dbReference>
<dbReference type="EMBL" id="FOMG01000017">
    <property type="protein sequence ID" value="SFD02547.1"/>
    <property type="molecule type" value="Genomic_DNA"/>
</dbReference>
<keyword evidence="5" id="KW-0169">Cobalamin biosynthesis</keyword>
<dbReference type="NCBIfam" id="TIGR01140">
    <property type="entry name" value="L_thr_O3P_dcar"/>
    <property type="match status" value="1"/>
</dbReference>
<dbReference type="SUPFAM" id="SSF53383">
    <property type="entry name" value="PLP-dependent transferases"/>
    <property type="match status" value="1"/>
</dbReference>
<dbReference type="Gene3D" id="3.40.640.10">
    <property type="entry name" value="Type I PLP-dependent aspartate aminotransferase-like (Major domain)"/>
    <property type="match status" value="1"/>
</dbReference>
<evidence type="ECO:0000256" key="5">
    <source>
        <dbReference type="ARBA" id="ARBA00022573"/>
    </source>
</evidence>
<evidence type="ECO:0000256" key="2">
    <source>
        <dbReference type="ARBA" id="ARBA00003444"/>
    </source>
</evidence>
<dbReference type="RefSeq" id="WP_090091858.1">
    <property type="nucleotide sequence ID" value="NZ_FOMG01000017.1"/>
</dbReference>
<dbReference type="EC" id="4.1.1.81" evidence="4"/>
<comment type="pathway">
    <text evidence="3">Cofactor biosynthesis; adenosylcobalamin biosynthesis.</text>
</comment>
<evidence type="ECO:0000313" key="11">
    <source>
        <dbReference type="EMBL" id="SFD02547.1"/>
    </source>
</evidence>
<dbReference type="GO" id="GO:0030170">
    <property type="term" value="F:pyridoxal phosphate binding"/>
    <property type="evidence" value="ECO:0007669"/>
    <property type="project" value="InterPro"/>
</dbReference>
<evidence type="ECO:0000256" key="7">
    <source>
        <dbReference type="ARBA" id="ARBA00023239"/>
    </source>
</evidence>
<evidence type="ECO:0000256" key="8">
    <source>
        <dbReference type="ARBA" id="ARBA00029996"/>
    </source>
</evidence>
<dbReference type="InterPro" id="IPR015421">
    <property type="entry name" value="PyrdxlP-dep_Trfase_major"/>
</dbReference>
<keyword evidence="11" id="KW-0032">Aminotransferase</keyword>
<dbReference type="InterPro" id="IPR004839">
    <property type="entry name" value="Aminotransferase_I/II_large"/>
</dbReference>
<proteinExistence type="predicted"/>
<dbReference type="UniPathway" id="UPA00148"/>
<evidence type="ECO:0000256" key="3">
    <source>
        <dbReference type="ARBA" id="ARBA00004953"/>
    </source>
</evidence>
<comment type="catalytic activity">
    <reaction evidence="9">
        <text>O-phospho-L-threonine + H(+) = (R)-1-aminopropan-2-yl phosphate + CO2</text>
        <dbReference type="Rhea" id="RHEA:11492"/>
        <dbReference type="ChEBI" id="CHEBI:15378"/>
        <dbReference type="ChEBI" id="CHEBI:16526"/>
        <dbReference type="ChEBI" id="CHEBI:58563"/>
        <dbReference type="ChEBI" id="CHEBI:58675"/>
        <dbReference type="EC" id="4.1.1.81"/>
    </reaction>
</comment>
<evidence type="ECO:0000256" key="9">
    <source>
        <dbReference type="ARBA" id="ARBA00048531"/>
    </source>
</evidence>
<feature type="domain" description="Aminotransferase class I/classII large" evidence="10">
    <location>
        <begin position="23"/>
        <end position="344"/>
    </location>
</feature>
<evidence type="ECO:0000313" key="12">
    <source>
        <dbReference type="Proteomes" id="UP000199263"/>
    </source>
</evidence>
<dbReference type="STRING" id="119641.SAMN05421842_11753"/>
<sequence>MANLGHGGNTKEISRKNGIDYNKIMDFSSNINPLGMSDKAKASIIENLNEVEKYPDITYFELKSAIAKFENINSDNFILGNGAAEVLFNVVRALNPKKVLIPVPTFSEYYEATEAINAEINFYNISEKDNFSIRKDILDYINEDLDLIFICNPNNPTGVVTDKDLLSDILKKAKKTKTTVLIDESFLDFIKEDLSMISYIEEYQNLIIIKSLTKFFALPGMRIGYGISSNKELKDKIEKITPAWNINILADIATRASLEDKNYIKKTIDFMEHEKTFLYNALKEIKELTVYNPSVNFILFKINVKINLKEKLLKENILIRSCSNYEGLDDSYYRIAVRTNDENIILIKSLKNILNMC</sequence>
<evidence type="ECO:0000256" key="1">
    <source>
        <dbReference type="ARBA" id="ARBA00001933"/>
    </source>
</evidence>
<keyword evidence="11" id="KW-0808">Transferase</keyword>
<dbReference type="GO" id="GO:0009236">
    <property type="term" value="P:cobalamin biosynthetic process"/>
    <property type="evidence" value="ECO:0007669"/>
    <property type="project" value="UniProtKB-UniPathway"/>
</dbReference>
<comment type="cofactor">
    <cofactor evidence="1">
        <name>pyridoxal 5'-phosphate</name>
        <dbReference type="ChEBI" id="CHEBI:597326"/>
    </cofactor>
</comment>
<protein>
    <recommendedName>
        <fullName evidence="4">threonine-phosphate decarboxylase</fullName>
        <ecNumber evidence="4">4.1.1.81</ecNumber>
    </recommendedName>
    <alternativeName>
        <fullName evidence="8">L-threonine-O-3-phosphate decarboxylase</fullName>
    </alternativeName>
</protein>
<dbReference type="Proteomes" id="UP000199263">
    <property type="component" value="Unassembled WGS sequence"/>
</dbReference>
<accession>A0A1I1NYC4</accession>
<keyword evidence="12" id="KW-1185">Reference proteome</keyword>
<organism evidence="11 12">
    <name type="scientific">Clostridium uliginosum</name>
    <dbReference type="NCBI Taxonomy" id="119641"/>
    <lineage>
        <taxon>Bacteria</taxon>
        <taxon>Bacillati</taxon>
        <taxon>Bacillota</taxon>
        <taxon>Clostridia</taxon>
        <taxon>Eubacteriales</taxon>
        <taxon>Clostridiaceae</taxon>
        <taxon>Clostridium</taxon>
    </lineage>
</organism>
<dbReference type="PANTHER" id="PTHR42885:SF1">
    <property type="entry name" value="THREONINE-PHOSPHATE DECARBOXYLASE"/>
    <property type="match status" value="1"/>
</dbReference>
<evidence type="ECO:0000259" key="10">
    <source>
        <dbReference type="Pfam" id="PF00155"/>
    </source>
</evidence>
<name>A0A1I1NYC4_9CLOT</name>
<dbReference type="Gene3D" id="3.90.1150.10">
    <property type="entry name" value="Aspartate Aminotransferase, domain 1"/>
    <property type="match status" value="1"/>
</dbReference>
<dbReference type="GO" id="GO:0048472">
    <property type="term" value="F:threonine-phosphate decarboxylase activity"/>
    <property type="evidence" value="ECO:0007669"/>
    <property type="project" value="UniProtKB-EC"/>
</dbReference>
<dbReference type="PANTHER" id="PTHR42885">
    <property type="entry name" value="HISTIDINOL-PHOSPHATE AMINOTRANSFERASE-RELATED"/>
    <property type="match status" value="1"/>
</dbReference>
<dbReference type="InterPro" id="IPR005860">
    <property type="entry name" value="CobD"/>
</dbReference>
<comment type="function">
    <text evidence="2">Decarboxylates L-threonine-O-3-phosphate to yield (R)-1-amino-2-propanol O-2-phosphate, the precursor for the linkage between the nucleotide loop and the corrin ring in cobalamin.</text>
</comment>
<dbReference type="GO" id="GO:0008483">
    <property type="term" value="F:transaminase activity"/>
    <property type="evidence" value="ECO:0007669"/>
    <property type="project" value="UniProtKB-KW"/>
</dbReference>
<dbReference type="OrthoDB" id="9813612at2"/>
<dbReference type="Pfam" id="PF00155">
    <property type="entry name" value="Aminotran_1_2"/>
    <property type="match status" value="1"/>
</dbReference>
<evidence type="ECO:0000256" key="6">
    <source>
        <dbReference type="ARBA" id="ARBA00022898"/>
    </source>
</evidence>
<reference evidence="11 12" key="1">
    <citation type="submission" date="2016-10" db="EMBL/GenBank/DDBJ databases">
        <authorList>
            <person name="de Groot N.N."/>
        </authorList>
    </citation>
    <scope>NUCLEOTIDE SEQUENCE [LARGE SCALE GENOMIC DNA]</scope>
    <source>
        <strain evidence="11 12">DSM 12992</strain>
    </source>
</reference>
<dbReference type="InterPro" id="IPR015424">
    <property type="entry name" value="PyrdxlP-dep_Trfase"/>
</dbReference>